<keyword evidence="4" id="KW-1185">Reference proteome</keyword>
<dbReference type="AlphaFoldDB" id="A0A9R1C7C6"/>
<dbReference type="Pfam" id="PF12770">
    <property type="entry name" value="CHAT"/>
    <property type="match status" value="1"/>
</dbReference>
<name>A0A9R1C7C6_9BACT</name>
<protein>
    <recommendedName>
        <fullName evidence="2">CHAT domain-containing protein</fullName>
    </recommendedName>
</protein>
<evidence type="ECO:0000313" key="4">
    <source>
        <dbReference type="Proteomes" id="UP000825483"/>
    </source>
</evidence>
<dbReference type="Proteomes" id="UP000825483">
    <property type="component" value="Unassembled WGS sequence"/>
</dbReference>
<comment type="caution">
    <text evidence="3">The sequence shown here is derived from an EMBL/GenBank/DDBJ whole genome shotgun (WGS) entry which is preliminary data.</text>
</comment>
<dbReference type="RefSeq" id="WP_223929622.1">
    <property type="nucleotide sequence ID" value="NZ_BPTU01000003.1"/>
</dbReference>
<feature type="chain" id="PRO_5040445807" description="CHAT domain-containing protein" evidence="1">
    <location>
        <begin position="23"/>
        <end position="1030"/>
    </location>
</feature>
<keyword evidence="1" id="KW-0732">Signal</keyword>
<dbReference type="EMBL" id="BPUB01000001">
    <property type="protein sequence ID" value="GJG57373.1"/>
    <property type="molecule type" value="Genomic_DNA"/>
</dbReference>
<dbReference type="GeneID" id="72468279"/>
<accession>A0A9R1C7C6</accession>
<feature type="signal peptide" evidence="1">
    <location>
        <begin position="1"/>
        <end position="22"/>
    </location>
</feature>
<sequence length="1030" mass="119485">MTNLYKIHILIFCILCPLFLQAQDYTKEDVDKQIEDFVNKGWYTNASNLMVEYANYVLDNKDSLSALEYQIENCKLVDAHLDYFKECGLTSEMYLANYTMVMFLQRQLGQIDNSIRTYLKMYLIAERENPSKLALYTEFISSALGDCTSKEFADSVYCLQKSLDRIKKDTINSRNVHDYVWFCECFYMNRIYNSFDGHFIKKLPLKEIETWHERNSDYIEKLDTTLYKNDIVDYELFLAEEICLLANSIGAQWEKYIEAVSIYLSVIDRLKPFVSLSDKISIKIASCYANMAQNYYEIGDYARCKEYSDMGYKYLNSHIEDFDYCDILNILSLNAYHTNMRKLAANLKLEELSIREKLNWEPSLSDWLIYFMYVIDDNPQMVLNLKDIVKNSRHDIVDVPTFYGYIGNAYSMLMTENRNYNDSAFYYYKKAYNSIKTNFNQLKDEQYINIIGSLYNSMTDHYLRLGILDSAYVYAQRAYQIFYNKTGSYKYADMAYLSCMLHDTKGIRSFLPNYYYELESELCKILPVLGSVESSLFLKNGSVRFYAVPEWCYYNPTDTTCLGIAYDNVLFQKGLTLRYESSSVLVNEGIGLLAYKKNLDLARDSIYRIQDEQRRFLALTEYEQKERKFLQAVDEKQLKVHWRDIQRTLLNNECCVEFIKFTKNQYTWMPSVVTKSHYMALVLDKTHEYPTLVDLFDEDELNDLYYFQPKSYGNEVGSDIYNKVWGKLSPFIGNKKEVFFSPMGLLNLINIEMLTDSTGVTACEKYNLHRVSSTKQLLSLRQNEQIHSIVTFGGIDYKKADEHSTLMDSLNTRGNWSFLSGSVKEVQSIEKTLSKDSISVRTVTGKNATEKSFKALDGTDVSVIHIASHGFYITPAKRANIPYYTRSNDTQSIQDEMFYSGLIMSGGQKAWENGTFSLSADDGILSSYEISKMDLHNVKLVVLSACESGLGDNLYDGICGLQRAFKKAGVQSLLMSLWKIDDASTADFMSLFYKNIAVGQSLQDSYRLTISEMRAKYKDPYFWASFVLLD</sequence>
<feature type="domain" description="CHAT" evidence="2">
    <location>
        <begin position="716"/>
        <end position="1028"/>
    </location>
</feature>
<reference evidence="3" key="1">
    <citation type="journal article" date="2022" name="Int. J. Syst. Evol. Microbiol.">
        <title>Prevotella lacticifex sp. nov., isolated from the rumen of cows.</title>
        <authorList>
            <person name="Shinkai T."/>
            <person name="Ikeyama N."/>
            <person name="Kumagai M."/>
            <person name="Ohmori H."/>
            <person name="Sakamoto M."/>
            <person name="Ohkuma M."/>
            <person name="Mitsumori M."/>
        </authorList>
    </citation>
    <scope>NUCLEOTIDE SEQUENCE</scope>
    <source>
        <strain evidence="3">R5076</strain>
    </source>
</reference>
<dbReference type="InterPro" id="IPR024983">
    <property type="entry name" value="CHAT_dom"/>
</dbReference>
<proteinExistence type="predicted"/>
<dbReference type="PANTHER" id="PTHR10098">
    <property type="entry name" value="RAPSYN-RELATED"/>
    <property type="match status" value="1"/>
</dbReference>
<gene>
    <name evidence="3" type="ORF">PRLR5076_02240</name>
</gene>
<evidence type="ECO:0000256" key="1">
    <source>
        <dbReference type="SAM" id="SignalP"/>
    </source>
</evidence>
<organism evidence="3 4">
    <name type="scientific">Prevotella lacticifex</name>
    <dbReference type="NCBI Taxonomy" id="2854755"/>
    <lineage>
        <taxon>Bacteria</taxon>
        <taxon>Pseudomonadati</taxon>
        <taxon>Bacteroidota</taxon>
        <taxon>Bacteroidia</taxon>
        <taxon>Bacteroidales</taxon>
        <taxon>Prevotellaceae</taxon>
        <taxon>Prevotella</taxon>
    </lineage>
</organism>
<evidence type="ECO:0000313" key="3">
    <source>
        <dbReference type="EMBL" id="GJG57373.1"/>
    </source>
</evidence>
<evidence type="ECO:0000259" key="2">
    <source>
        <dbReference type="Pfam" id="PF12770"/>
    </source>
</evidence>